<gene>
    <name evidence="4" type="ORF">VKT23_000338</name>
</gene>
<feature type="compositionally biased region" description="Low complexity" evidence="1">
    <location>
        <begin position="74"/>
        <end position="93"/>
    </location>
</feature>
<dbReference type="Gene3D" id="1.10.20.70">
    <property type="entry name" value="Transcription termination and cleavage factor, C-terminal domain"/>
    <property type="match status" value="1"/>
</dbReference>
<feature type="domain" description="Transcription termination and cleavage factor C-terminal" evidence="2">
    <location>
        <begin position="198"/>
        <end position="230"/>
    </location>
</feature>
<evidence type="ECO:0000259" key="2">
    <source>
        <dbReference type="Pfam" id="PF14304"/>
    </source>
</evidence>
<protein>
    <recommendedName>
        <fullName evidence="6">Cleavage stimulation factor subunit 2 hinge domain-containing protein</fullName>
    </recommendedName>
</protein>
<dbReference type="InterPro" id="IPR026896">
    <property type="entry name" value="CSTF_C"/>
</dbReference>
<keyword evidence="5" id="KW-1185">Reference proteome</keyword>
<feature type="compositionally biased region" description="Gly residues" evidence="1">
    <location>
        <begin position="142"/>
        <end position="164"/>
    </location>
</feature>
<dbReference type="InterPro" id="IPR025742">
    <property type="entry name" value="CSTF2_hinge"/>
</dbReference>
<evidence type="ECO:0000259" key="3">
    <source>
        <dbReference type="Pfam" id="PF14327"/>
    </source>
</evidence>
<evidence type="ECO:0000313" key="4">
    <source>
        <dbReference type="EMBL" id="KAK7472216.1"/>
    </source>
</evidence>
<evidence type="ECO:0008006" key="6">
    <source>
        <dbReference type="Google" id="ProtNLM"/>
    </source>
</evidence>
<dbReference type="InterPro" id="IPR038192">
    <property type="entry name" value="CSTF_C_sf"/>
</dbReference>
<dbReference type="Pfam" id="PF14304">
    <property type="entry name" value="CSTF_C"/>
    <property type="match status" value="1"/>
</dbReference>
<proteinExistence type="predicted"/>
<feature type="domain" description="Cleavage stimulation factor subunit 2 hinge" evidence="3">
    <location>
        <begin position="7"/>
        <end position="58"/>
    </location>
</feature>
<sequence length="234" mass="24485">MSQSLQLAQDQLLELVLQLKRAGPSAARQILNSQPQIAYALITLMVSMNAISVEAFQKTLAEYTASQGSAAQQPTASSSRPTPAPTPASSIPPHMQAAQAQYRAGTPPSSTPPPSTSTPPNAYTQGYNQSGYNRGQNYGQGSSSGGHGQGVASGSGYSGYGGGYSSYPQQQQQQPAPQAQQTPLVSINPAVLAAIPEEQKAMVVHVLSLTQEQINKLAPQDRANIIQLRATLGV</sequence>
<feature type="compositionally biased region" description="Polar residues" evidence="1">
    <location>
        <begin position="121"/>
        <end position="134"/>
    </location>
</feature>
<dbReference type="Pfam" id="PF14327">
    <property type="entry name" value="CSTF2_hinge"/>
    <property type="match status" value="1"/>
</dbReference>
<feature type="region of interest" description="Disordered" evidence="1">
    <location>
        <begin position="67"/>
        <end position="181"/>
    </location>
</feature>
<dbReference type="Proteomes" id="UP001498398">
    <property type="component" value="Unassembled WGS sequence"/>
</dbReference>
<accession>A0ABR1K9R8</accession>
<evidence type="ECO:0000313" key="5">
    <source>
        <dbReference type="Proteomes" id="UP001498398"/>
    </source>
</evidence>
<reference evidence="4 5" key="1">
    <citation type="submission" date="2024-01" db="EMBL/GenBank/DDBJ databases">
        <title>A draft genome for the cacao thread blight pathogen Marasmiellus scandens.</title>
        <authorList>
            <person name="Baruah I.K."/>
            <person name="Leung J."/>
            <person name="Bukari Y."/>
            <person name="Amoako-Attah I."/>
            <person name="Meinhardt L.W."/>
            <person name="Bailey B.A."/>
            <person name="Cohen S.P."/>
        </authorList>
    </citation>
    <scope>NUCLEOTIDE SEQUENCE [LARGE SCALE GENOMIC DNA]</scope>
    <source>
        <strain evidence="4 5">GH-19</strain>
    </source>
</reference>
<dbReference type="EMBL" id="JBANRG010000001">
    <property type="protein sequence ID" value="KAK7472216.1"/>
    <property type="molecule type" value="Genomic_DNA"/>
</dbReference>
<organism evidence="4 5">
    <name type="scientific">Marasmiellus scandens</name>
    <dbReference type="NCBI Taxonomy" id="2682957"/>
    <lineage>
        <taxon>Eukaryota</taxon>
        <taxon>Fungi</taxon>
        <taxon>Dikarya</taxon>
        <taxon>Basidiomycota</taxon>
        <taxon>Agaricomycotina</taxon>
        <taxon>Agaricomycetes</taxon>
        <taxon>Agaricomycetidae</taxon>
        <taxon>Agaricales</taxon>
        <taxon>Marasmiineae</taxon>
        <taxon>Omphalotaceae</taxon>
        <taxon>Marasmiellus</taxon>
    </lineage>
</organism>
<name>A0ABR1K9R8_9AGAR</name>
<feature type="compositionally biased region" description="Low complexity" evidence="1">
    <location>
        <begin position="165"/>
        <end position="181"/>
    </location>
</feature>
<comment type="caution">
    <text evidence="4">The sequence shown here is derived from an EMBL/GenBank/DDBJ whole genome shotgun (WGS) entry which is preliminary data.</text>
</comment>
<evidence type="ECO:0000256" key="1">
    <source>
        <dbReference type="SAM" id="MobiDB-lite"/>
    </source>
</evidence>